<evidence type="ECO:0000313" key="3">
    <source>
        <dbReference type="Proteomes" id="UP000321945"/>
    </source>
</evidence>
<reference evidence="2 3" key="1">
    <citation type="submission" date="2019-08" db="EMBL/GenBank/DDBJ databases">
        <title>Genome of Aequorivita lipolytica Y10-2 (type strain).</title>
        <authorList>
            <person name="Bowman J.P."/>
        </authorList>
    </citation>
    <scope>NUCLEOTIDE SEQUENCE [LARGE SCALE GENOMIC DNA]</scope>
    <source>
        <strain evidence="2 3">Y10-2</strain>
    </source>
</reference>
<accession>A0A5C6YLD9</accession>
<evidence type="ECO:0000313" key="2">
    <source>
        <dbReference type="EMBL" id="TXD68350.1"/>
    </source>
</evidence>
<keyword evidence="1" id="KW-0812">Transmembrane</keyword>
<organism evidence="2 3">
    <name type="scientific">Aequorivita lipolytica</name>
    <dbReference type="NCBI Taxonomy" id="153267"/>
    <lineage>
        <taxon>Bacteria</taxon>
        <taxon>Pseudomonadati</taxon>
        <taxon>Bacteroidota</taxon>
        <taxon>Flavobacteriia</taxon>
        <taxon>Flavobacteriales</taxon>
        <taxon>Flavobacteriaceae</taxon>
        <taxon>Aequorivita</taxon>
    </lineage>
</organism>
<protein>
    <submittedName>
        <fullName evidence="2">Uncharacterized protein</fullName>
    </submittedName>
</protein>
<feature type="transmembrane region" description="Helical" evidence="1">
    <location>
        <begin position="7"/>
        <end position="27"/>
    </location>
</feature>
<gene>
    <name evidence="2" type="ORF">ESV24_12880</name>
</gene>
<keyword evidence="3" id="KW-1185">Reference proteome</keyword>
<feature type="transmembrane region" description="Helical" evidence="1">
    <location>
        <begin position="128"/>
        <end position="149"/>
    </location>
</feature>
<dbReference type="EMBL" id="VORU01000012">
    <property type="protein sequence ID" value="TXD68350.1"/>
    <property type="molecule type" value="Genomic_DNA"/>
</dbReference>
<dbReference type="Proteomes" id="UP000321945">
    <property type="component" value="Unassembled WGS sequence"/>
</dbReference>
<keyword evidence="1" id="KW-1133">Transmembrane helix</keyword>
<feature type="transmembrane region" description="Helical" evidence="1">
    <location>
        <begin position="47"/>
        <end position="78"/>
    </location>
</feature>
<dbReference type="AlphaFoldDB" id="A0A5C6YLD9"/>
<comment type="caution">
    <text evidence="2">The sequence shown here is derived from an EMBL/GenBank/DDBJ whole genome shotgun (WGS) entry which is preliminary data.</text>
</comment>
<sequence>MRLIKYIIYTIVSLIVFGLIVQFVPYYSEYPKGWFYDAMKWVFSSKWYVIFLLFLVLAISYKLIAVLLGFVFGIFAIIIHTIKKILSFDYECNPTLKRINNIIAIVAIIAFTLNYWGLMYLLYQGFDIWYFLSDLIFYFLVVFGINSVASNLNRELDI</sequence>
<evidence type="ECO:0000256" key="1">
    <source>
        <dbReference type="SAM" id="Phobius"/>
    </source>
</evidence>
<dbReference type="RefSeq" id="WP_111816726.1">
    <property type="nucleotide sequence ID" value="NZ_CBCRZQ010000010.1"/>
</dbReference>
<feature type="transmembrane region" description="Helical" evidence="1">
    <location>
        <begin position="99"/>
        <end position="122"/>
    </location>
</feature>
<name>A0A5C6YLD9_9FLAO</name>
<keyword evidence="1" id="KW-0472">Membrane</keyword>
<proteinExistence type="predicted"/>